<accession>A0AAD7NJP1</accession>
<comment type="caution">
    <text evidence="1">The sequence shown here is derived from an EMBL/GenBank/DDBJ whole genome shotgun (WGS) entry which is preliminary data.</text>
</comment>
<dbReference type="AlphaFoldDB" id="A0AAD7NJP1"/>
<evidence type="ECO:0000313" key="1">
    <source>
        <dbReference type="EMBL" id="KAJ7763705.1"/>
    </source>
</evidence>
<sequence>MPLNVLFHLNPIFLAKNVAPICVKTTLAHLWAQFKQDQVHSSELKKSVGSLMCAGGIADQAYLPLQLLHWKGGEKETVGDSHSYASLFPLLPPLYLYKCLLLKLRLPTAVPVFTGVTGSVARITAISELPRQAIVSHVTDLCVGIWVTADAVHLAVLSDRINTLLFLPLQCTSRYTINSIQTILEETLLLFAEDRSGWLIEYTGRKRYDCMEDNFYYTGVVIGPQAWQAKVELRRVEGFLYDHEHWDTVVVDCGDGKEERTKAVTHYGGKGAPFFCWERPYLYFKDWLRHSCPSIALWDDVVFAEQFFRLIDSDHGALYLSSCSCPQNGGYGMNTATGG</sequence>
<evidence type="ECO:0000313" key="2">
    <source>
        <dbReference type="Proteomes" id="UP001215598"/>
    </source>
</evidence>
<reference evidence="1" key="1">
    <citation type="submission" date="2023-03" db="EMBL/GenBank/DDBJ databases">
        <title>Massive genome expansion in bonnet fungi (Mycena s.s.) driven by repeated elements and novel gene families across ecological guilds.</title>
        <authorList>
            <consortium name="Lawrence Berkeley National Laboratory"/>
            <person name="Harder C.B."/>
            <person name="Miyauchi S."/>
            <person name="Viragh M."/>
            <person name="Kuo A."/>
            <person name="Thoen E."/>
            <person name="Andreopoulos B."/>
            <person name="Lu D."/>
            <person name="Skrede I."/>
            <person name="Drula E."/>
            <person name="Henrissat B."/>
            <person name="Morin E."/>
            <person name="Kohler A."/>
            <person name="Barry K."/>
            <person name="LaButti K."/>
            <person name="Morin E."/>
            <person name="Salamov A."/>
            <person name="Lipzen A."/>
            <person name="Mereny Z."/>
            <person name="Hegedus B."/>
            <person name="Baldrian P."/>
            <person name="Stursova M."/>
            <person name="Weitz H."/>
            <person name="Taylor A."/>
            <person name="Grigoriev I.V."/>
            <person name="Nagy L.G."/>
            <person name="Martin F."/>
            <person name="Kauserud H."/>
        </authorList>
    </citation>
    <scope>NUCLEOTIDE SEQUENCE</scope>
    <source>
        <strain evidence="1">CBHHK182m</strain>
    </source>
</reference>
<protein>
    <submittedName>
        <fullName evidence="1">Uncharacterized protein</fullName>
    </submittedName>
</protein>
<gene>
    <name evidence="1" type="ORF">B0H16DRAFT_1687802</name>
</gene>
<name>A0AAD7NJP1_9AGAR</name>
<dbReference type="EMBL" id="JARKIB010000029">
    <property type="protein sequence ID" value="KAJ7763705.1"/>
    <property type="molecule type" value="Genomic_DNA"/>
</dbReference>
<dbReference type="Proteomes" id="UP001215598">
    <property type="component" value="Unassembled WGS sequence"/>
</dbReference>
<keyword evidence="2" id="KW-1185">Reference proteome</keyword>
<proteinExistence type="predicted"/>
<organism evidence="1 2">
    <name type="scientific">Mycena metata</name>
    <dbReference type="NCBI Taxonomy" id="1033252"/>
    <lineage>
        <taxon>Eukaryota</taxon>
        <taxon>Fungi</taxon>
        <taxon>Dikarya</taxon>
        <taxon>Basidiomycota</taxon>
        <taxon>Agaricomycotina</taxon>
        <taxon>Agaricomycetes</taxon>
        <taxon>Agaricomycetidae</taxon>
        <taxon>Agaricales</taxon>
        <taxon>Marasmiineae</taxon>
        <taxon>Mycenaceae</taxon>
        <taxon>Mycena</taxon>
    </lineage>
</organism>